<evidence type="ECO:0000256" key="9">
    <source>
        <dbReference type="SAM" id="MobiDB-lite"/>
    </source>
</evidence>
<dbReference type="PROSITE" id="PS50126">
    <property type="entry name" value="S1"/>
    <property type="match status" value="1"/>
</dbReference>
<dbReference type="PROSITE" id="PS50084">
    <property type="entry name" value="KH_TYPE_1"/>
    <property type="match status" value="1"/>
</dbReference>
<dbReference type="Pfam" id="PF00013">
    <property type="entry name" value="KH_1"/>
    <property type="match status" value="1"/>
</dbReference>
<evidence type="ECO:0000256" key="5">
    <source>
        <dbReference type="ARBA" id="ARBA00022723"/>
    </source>
</evidence>
<dbReference type="SMART" id="SM00322">
    <property type="entry name" value="KH"/>
    <property type="match status" value="1"/>
</dbReference>
<evidence type="ECO:0000256" key="1">
    <source>
        <dbReference type="ARBA" id="ARBA00007404"/>
    </source>
</evidence>
<dbReference type="GO" id="GO:0004654">
    <property type="term" value="F:polyribonucleotide nucleotidyltransferase activity"/>
    <property type="evidence" value="ECO:0007669"/>
    <property type="project" value="UniProtKB-UniRule"/>
</dbReference>
<dbReference type="InterPro" id="IPR036612">
    <property type="entry name" value="KH_dom_type_1_sf"/>
</dbReference>
<dbReference type="InterPro" id="IPR020568">
    <property type="entry name" value="Ribosomal_Su5_D2-typ_SF"/>
</dbReference>
<evidence type="ECO:0000256" key="2">
    <source>
        <dbReference type="ARBA" id="ARBA00022490"/>
    </source>
</evidence>
<dbReference type="GO" id="GO:0000287">
    <property type="term" value="F:magnesium ion binding"/>
    <property type="evidence" value="ECO:0007669"/>
    <property type="project" value="UniProtKB-UniRule"/>
</dbReference>
<dbReference type="AlphaFoldDB" id="A0A6B1DX25"/>
<comment type="cofactor">
    <cofactor evidence="8">
        <name>Mg(2+)</name>
        <dbReference type="ChEBI" id="CHEBI:18420"/>
    </cofactor>
</comment>
<dbReference type="InterPro" id="IPR036345">
    <property type="entry name" value="ExoRNase_PH_dom2_sf"/>
</dbReference>
<dbReference type="FunFam" id="3.30.1370.10:FF:000001">
    <property type="entry name" value="Polyribonucleotide nucleotidyltransferase"/>
    <property type="match status" value="1"/>
</dbReference>
<dbReference type="Gene3D" id="3.30.230.70">
    <property type="entry name" value="GHMP Kinase, N-terminal domain"/>
    <property type="match status" value="2"/>
</dbReference>
<keyword evidence="7 8" id="KW-0694">RNA-binding</keyword>
<sequence>MFDGSSVYKAEVGGRELILETGVLAQQAGGAVTARTDDTVVFASATMSREVREGTDFFPLTVDFEERMYAAGRIPGSFFRREGRPSETAILLCRLTDRPLRPLFPKGFRNPVQIVLSPLGCDGETLMAPLAITAASAALSISDIDFQEPVAAVTIGLIDGELVVNPTHSQMQESRLNLQVAGTRDNILMVEAGADQVSEDVMLDALQLSHDAMQPLIDVISDMQRELGKPKFKDYKLFTVPEQVSERVSEISSAGVSGLIADNPDRAAYDAGIAALKQQVQDSLEGELADEASEFSKGTVGEAFSGTVKKAVRQRILDQGIRSDGRDTTSVRPISVQVGRIPRVHGSGLFQRGETQVLTVVTLGTPSDAQRMDSFYEGEDEKTYMHHYNFPPYSTGEAYMMRGPRRREIGHGALAERAVAGVVPDDFPYTLRLVSECMSSNGSTSMASVCASTLSLMDAGVPISKPVAGVAMGLIQESGTGRYQVLTDIQGLEDHLGDMDFKVAGTDNGITALQMDIKIEGLDFNILQEALAQARRARLHILDEMLRVIPEPRSDLNEFAPRIRTLEIKQDQIGGLIGPGGKVIRGLQDEFDVRIEVNEEDGKGIVIISGEGTKADIAFAKVSELTEEVELGKEYIGKVSRVADFGLFLDIVGQQTGLIHISQLADYRVGEAGEIGQVGDELTAMVTGITPDGKIRMSRKAVLLDMTLEEAQADDSPGRGGGGRGGGRRDDRRDGGGFRDRGSGRDRGFDRDRNFDRGGRGRDRDWDRDRDRNERGFRGGYRDNDRFDDGQRGDRDDFRGGGNGRGGFRGGSYRDDNSRDRDGGRGRGSDRGGSRGRRRTYRRRDN</sequence>
<feature type="compositionally biased region" description="Basic and acidic residues" evidence="9">
    <location>
        <begin position="812"/>
        <end position="833"/>
    </location>
</feature>
<reference evidence="11" key="1">
    <citation type="submission" date="2019-09" db="EMBL/GenBank/DDBJ databases">
        <title>Characterisation of the sponge microbiome using genome-centric metagenomics.</title>
        <authorList>
            <person name="Engelberts J.P."/>
            <person name="Robbins S.J."/>
            <person name="De Goeij J.M."/>
            <person name="Aranda M."/>
            <person name="Bell S.C."/>
            <person name="Webster N.S."/>
        </authorList>
    </citation>
    <scope>NUCLEOTIDE SEQUENCE</scope>
    <source>
        <strain evidence="11">SB0662_bin_9</strain>
    </source>
</reference>
<feature type="domain" description="S1 motif" evidence="10">
    <location>
        <begin position="632"/>
        <end position="700"/>
    </location>
</feature>
<dbReference type="Gene3D" id="2.40.50.140">
    <property type="entry name" value="Nucleic acid-binding proteins"/>
    <property type="match status" value="1"/>
</dbReference>
<dbReference type="InterPro" id="IPR004087">
    <property type="entry name" value="KH_dom"/>
</dbReference>
<dbReference type="InterPro" id="IPR004088">
    <property type="entry name" value="KH_dom_type_1"/>
</dbReference>
<dbReference type="PANTHER" id="PTHR11252:SF0">
    <property type="entry name" value="POLYRIBONUCLEOTIDE NUCLEOTIDYLTRANSFERASE 1, MITOCHONDRIAL"/>
    <property type="match status" value="1"/>
</dbReference>
<dbReference type="GO" id="GO:0005829">
    <property type="term" value="C:cytosol"/>
    <property type="evidence" value="ECO:0007669"/>
    <property type="project" value="TreeGrafter"/>
</dbReference>
<dbReference type="InterPro" id="IPR012162">
    <property type="entry name" value="PNPase"/>
</dbReference>
<dbReference type="InterPro" id="IPR027408">
    <property type="entry name" value="PNPase/RNase_PH_dom_sf"/>
</dbReference>
<dbReference type="Pfam" id="PF00575">
    <property type="entry name" value="S1"/>
    <property type="match status" value="1"/>
</dbReference>
<dbReference type="InterPro" id="IPR001247">
    <property type="entry name" value="ExoRNase_PH_dom1"/>
</dbReference>
<dbReference type="Pfam" id="PF01138">
    <property type="entry name" value="RNase_PH"/>
    <property type="match status" value="2"/>
</dbReference>
<dbReference type="CDD" id="cd02393">
    <property type="entry name" value="KH-I_PNPase"/>
    <property type="match status" value="1"/>
</dbReference>
<dbReference type="Gene3D" id="3.30.1370.10">
    <property type="entry name" value="K Homology domain, type 1"/>
    <property type="match status" value="1"/>
</dbReference>
<feature type="binding site" evidence="8">
    <location>
        <position position="500"/>
    </location>
    <ligand>
        <name>Mg(2+)</name>
        <dbReference type="ChEBI" id="CHEBI:18420"/>
    </ligand>
</feature>
<feature type="region of interest" description="Disordered" evidence="9">
    <location>
        <begin position="709"/>
        <end position="846"/>
    </location>
</feature>
<comment type="caution">
    <text evidence="11">The sequence shown here is derived from an EMBL/GenBank/DDBJ whole genome shotgun (WGS) entry which is preliminary data.</text>
</comment>
<dbReference type="InterPro" id="IPR012340">
    <property type="entry name" value="NA-bd_OB-fold"/>
</dbReference>
<dbReference type="PANTHER" id="PTHR11252">
    <property type="entry name" value="POLYRIBONUCLEOTIDE NUCLEOTIDYLTRANSFERASE"/>
    <property type="match status" value="1"/>
</dbReference>
<evidence type="ECO:0000256" key="6">
    <source>
        <dbReference type="ARBA" id="ARBA00022842"/>
    </source>
</evidence>
<feature type="compositionally biased region" description="Basic residues" evidence="9">
    <location>
        <begin position="834"/>
        <end position="846"/>
    </location>
</feature>
<dbReference type="NCBIfam" id="TIGR03591">
    <property type="entry name" value="polynuc_phos"/>
    <property type="match status" value="1"/>
</dbReference>
<feature type="compositionally biased region" description="Basic and acidic residues" evidence="9">
    <location>
        <begin position="727"/>
        <end position="799"/>
    </location>
</feature>
<dbReference type="SUPFAM" id="SSF50249">
    <property type="entry name" value="Nucleic acid-binding proteins"/>
    <property type="match status" value="1"/>
</dbReference>
<dbReference type="GO" id="GO:0003723">
    <property type="term" value="F:RNA binding"/>
    <property type="evidence" value="ECO:0007669"/>
    <property type="project" value="UniProtKB-UniRule"/>
</dbReference>
<keyword evidence="5 8" id="KW-0479">Metal-binding</keyword>
<evidence type="ECO:0000256" key="3">
    <source>
        <dbReference type="ARBA" id="ARBA00022679"/>
    </source>
</evidence>
<dbReference type="Pfam" id="PF03726">
    <property type="entry name" value="PNPase"/>
    <property type="match status" value="1"/>
</dbReference>
<dbReference type="GO" id="GO:0006396">
    <property type="term" value="P:RNA processing"/>
    <property type="evidence" value="ECO:0007669"/>
    <property type="project" value="InterPro"/>
</dbReference>
<dbReference type="SUPFAM" id="SSF55666">
    <property type="entry name" value="Ribonuclease PH domain 2-like"/>
    <property type="match status" value="2"/>
</dbReference>
<keyword evidence="2 8" id="KW-0963">Cytoplasm</keyword>
<dbReference type="SUPFAM" id="SSF54211">
    <property type="entry name" value="Ribosomal protein S5 domain 2-like"/>
    <property type="match status" value="2"/>
</dbReference>
<dbReference type="InterPro" id="IPR015847">
    <property type="entry name" value="ExoRNase_PH_dom2"/>
</dbReference>
<dbReference type="SMART" id="SM00316">
    <property type="entry name" value="S1"/>
    <property type="match status" value="1"/>
</dbReference>
<dbReference type="CDD" id="cd11363">
    <property type="entry name" value="RNase_PH_PNPase_1"/>
    <property type="match status" value="1"/>
</dbReference>
<gene>
    <name evidence="8" type="primary">pnp</name>
    <name evidence="11" type="ORF">F4Y08_14760</name>
</gene>
<accession>A0A6B1DX25</accession>
<comment type="subcellular location">
    <subcellularLocation>
        <location evidence="8">Cytoplasm</location>
    </subcellularLocation>
</comment>
<evidence type="ECO:0000259" key="10">
    <source>
        <dbReference type="PROSITE" id="PS50126"/>
    </source>
</evidence>
<dbReference type="NCBIfam" id="NF008805">
    <property type="entry name" value="PRK11824.1"/>
    <property type="match status" value="1"/>
</dbReference>
<dbReference type="InterPro" id="IPR015848">
    <property type="entry name" value="PNPase_PH_RNA-bd_bac/org-type"/>
</dbReference>
<dbReference type="SUPFAM" id="SSF54791">
    <property type="entry name" value="Eukaryotic type KH-domain (KH-domain type I)"/>
    <property type="match status" value="1"/>
</dbReference>
<keyword evidence="3 8" id="KW-0808">Transferase</keyword>
<protein>
    <recommendedName>
        <fullName evidence="8">Polyribonucleotide nucleotidyltransferase</fullName>
        <ecNumber evidence="8">2.7.7.8</ecNumber>
    </recommendedName>
    <alternativeName>
        <fullName evidence="8">Polynucleotide phosphorylase</fullName>
        <shortName evidence="8">PNPase</shortName>
    </alternativeName>
</protein>
<keyword evidence="6 8" id="KW-0460">Magnesium</keyword>
<evidence type="ECO:0000256" key="4">
    <source>
        <dbReference type="ARBA" id="ARBA00022695"/>
    </source>
</evidence>
<dbReference type="Pfam" id="PF03725">
    <property type="entry name" value="RNase_PH_C"/>
    <property type="match status" value="1"/>
</dbReference>
<comment type="similarity">
    <text evidence="1 8">Belongs to the polyribonucleotide nucleotidyltransferase family.</text>
</comment>
<keyword evidence="4 8" id="KW-0548">Nucleotidyltransferase</keyword>
<evidence type="ECO:0000256" key="7">
    <source>
        <dbReference type="ARBA" id="ARBA00022884"/>
    </source>
</evidence>
<dbReference type="EC" id="2.7.7.8" evidence="8"/>
<evidence type="ECO:0000313" key="11">
    <source>
        <dbReference type="EMBL" id="MYD91566.1"/>
    </source>
</evidence>
<feature type="binding site" evidence="8">
    <location>
        <position position="494"/>
    </location>
    <ligand>
        <name>Mg(2+)</name>
        <dbReference type="ChEBI" id="CHEBI:18420"/>
    </ligand>
</feature>
<feature type="compositionally biased region" description="Gly residues" evidence="9">
    <location>
        <begin position="800"/>
        <end position="810"/>
    </location>
</feature>
<dbReference type="FunFam" id="3.30.230.70:FF:000002">
    <property type="entry name" value="Polyribonucleotide nucleotidyltransferase"/>
    <property type="match status" value="1"/>
</dbReference>
<dbReference type="CDD" id="cd11364">
    <property type="entry name" value="RNase_PH_PNPase_2"/>
    <property type="match status" value="1"/>
</dbReference>
<dbReference type="FunFam" id="3.30.230.70:FF:000001">
    <property type="entry name" value="Polyribonucleotide nucleotidyltransferase"/>
    <property type="match status" value="1"/>
</dbReference>
<proteinExistence type="inferred from homology"/>
<evidence type="ECO:0000256" key="8">
    <source>
        <dbReference type="HAMAP-Rule" id="MF_01595"/>
    </source>
</evidence>
<dbReference type="EMBL" id="VXPY01000103">
    <property type="protein sequence ID" value="MYD91566.1"/>
    <property type="molecule type" value="Genomic_DNA"/>
</dbReference>
<comment type="catalytic activity">
    <reaction evidence="8">
        <text>RNA(n+1) + phosphate = RNA(n) + a ribonucleoside 5'-diphosphate</text>
        <dbReference type="Rhea" id="RHEA:22096"/>
        <dbReference type="Rhea" id="RHEA-COMP:14527"/>
        <dbReference type="Rhea" id="RHEA-COMP:17342"/>
        <dbReference type="ChEBI" id="CHEBI:43474"/>
        <dbReference type="ChEBI" id="CHEBI:57930"/>
        <dbReference type="ChEBI" id="CHEBI:140395"/>
        <dbReference type="EC" id="2.7.7.8"/>
    </reaction>
</comment>
<organism evidence="11">
    <name type="scientific">Caldilineaceae bacterium SB0662_bin_9</name>
    <dbReference type="NCBI Taxonomy" id="2605258"/>
    <lineage>
        <taxon>Bacteria</taxon>
        <taxon>Bacillati</taxon>
        <taxon>Chloroflexota</taxon>
        <taxon>Caldilineae</taxon>
        <taxon>Caldilineales</taxon>
        <taxon>Caldilineaceae</taxon>
    </lineage>
</organism>
<name>A0A6B1DX25_9CHLR</name>
<dbReference type="HAMAP" id="MF_01595">
    <property type="entry name" value="PNPase"/>
    <property type="match status" value="1"/>
</dbReference>
<dbReference type="GO" id="GO:0006402">
    <property type="term" value="P:mRNA catabolic process"/>
    <property type="evidence" value="ECO:0007669"/>
    <property type="project" value="UniProtKB-UniRule"/>
</dbReference>
<comment type="function">
    <text evidence="8">Involved in mRNA degradation. Catalyzes the phosphorolysis of single-stranded polyribonucleotides processively in the 3'- to 5'-direction.</text>
</comment>
<dbReference type="GO" id="GO:0000175">
    <property type="term" value="F:3'-5'-RNA exonuclease activity"/>
    <property type="evidence" value="ECO:0007669"/>
    <property type="project" value="TreeGrafter"/>
</dbReference>
<dbReference type="InterPro" id="IPR003029">
    <property type="entry name" value="S1_domain"/>
</dbReference>